<dbReference type="Gene3D" id="2.40.50.140">
    <property type="entry name" value="Nucleic acid-binding proteins"/>
    <property type="match status" value="1"/>
</dbReference>
<dbReference type="PANTHER" id="PTHR39560">
    <property type="entry name" value="PROTEIN ADENYLYLTRANSFERASE FIC-RELATED"/>
    <property type="match status" value="1"/>
</dbReference>
<dbReference type="EC" id="2.7.7.108" evidence="5"/>
<keyword evidence="2" id="KW-0548">Nucleotidyltransferase</keyword>
<dbReference type="Pfam" id="PF18543">
    <property type="entry name" value="ID"/>
    <property type="match status" value="1"/>
</dbReference>
<dbReference type="InterPro" id="IPR036597">
    <property type="entry name" value="Fido-like_dom_sf"/>
</dbReference>
<evidence type="ECO:0000256" key="8">
    <source>
        <dbReference type="SAM" id="MobiDB-lite"/>
    </source>
</evidence>
<comment type="catalytic activity">
    <reaction evidence="7">
        <text>L-tyrosyl-[protein] + ATP = O-(5'-adenylyl)-L-tyrosyl-[protein] + diphosphate</text>
        <dbReference type="Rhea" id="RHEA:54288"/>
        <dbReference type="Rhea" id="RHEA-COMP:10136"/>
        <dbReference type="Rhea" id="RHEA-COMP:13846"/>
        <dbReference type="ChEBI" id="CHEBI:30616"/>
        <dbReference type="ChEBI" id="CHEBI:33019"/>
        <dbReference type="ChEBI" id="CHEBI:46858"/>
        <dbReference type="ChEBI" id="CHEBI:83624"/>
        <dbReference type="EC" id="2.7.7.108"/>
    </reaction>
</comment>
<organism evidence="10 11">
    <name type="scientific">Bartonella pachyuromydis</name>
    <dbReference type="NCBI Taxonomy" id="931097"/>
    <lineage>
        <taxon>Bacteria</taxon>
        <taxon>Pseudomonadati</taxon>
        <taxon>Pseudomonadota</taxon>
        <taxon>Alphaproteobacteria</taxon>
        <taxon>Hyphomicrobiales</taxon>
        <taxon>Bartonellaceae</taxon>
        <taxon>Bartonella</taxon>
    </lineage>
</organism>
<dbReference type="NCBIfam" id="NF033856">
    <property type="entry name" value="T4SS_effec_BID"/>
    <property type="match status" value="1"/>
</dbReference>
<evidence type="ECO:0000256" key="5">
    <source>
        <dbReference type="ARBA" id="ARBA00034531"/>
    </source>
</evidence>
<dbReference type="InterPro" id="IPR040548">
    <property type="entry name" value="BepA_ID"/>
</dbReference>
<feature type="domain" description="Fido" evidence="9">
    <location>
        <begin position="63"/>
        <end position="216"/>
    </location>
</feature>
<evidence type="ECO:0000256" key="3">
    <source>
        <dbReference type="ARBA" id="ARBA00022741"/>
    </source>
</evidence>
<dbReference type="InterPro" id="IPR012340">
    <property type="entry name" value="NA-bd_OB-fold"/>
</dbReference>
<dbReference type="Pfam" id="PF02661">
    <property type="entry name" value="Fic"/>
    <property type="match status" value="1"/>
</dbReference>
<dbReference type="PANTHER" id="PTHR39560:SF1">
    <property type="entry name" value="PROTEIN ADENYLYLTRANSFERASE FIC-RELATED"/>
    <property type="match status" value="1"/>
</dbReference>
<sequence length="544" mass="61274">MPKAKAKTKNRDQPSPHHYLYPKTTTLKNKYGIKDLKSFLEKCSHDTVQAMVNLREEPLPKYFDTSYLCHIHHQLFQNTFEWAGHLRHIPFTFADGTTAAMPEMKRTGCEHPFAIGDDVQQGLQRLEQTLAEKDNLQGLTREEFNSETIDLFNTLNQIHPFREGNGRTQRVFFEKLAHAAGHRLDFSLVTKERMMLASVAVAEKGDLEPMQHLFEDISNPEKIGLLKEFMDNMKATGRNVSDRPVMVAKDGETYTGTYRGAGFNSFAFNVKGAYIIGNKEHLLPEQLKTLQPGDKFTFTAPRGEDLEPPLIPKENLAPLTKSEIAELIAEDACVKVSHKQLQQLSKIVYGNSKRLDDKMAAIIQNPSLGQQLANQIQLSPSSIAPLAGFSLCGLQSHARANAKNHVEMLCSGVMNFTHAIQHAEKEITQEHQREQNRRAIAVERPSQNLQDVLALPKELQQEALTNNPNLRKELGNFIKKVYTRLSAQEQQVIKHSDYETLAQALGTSVNKAQEITQTVQNSKKAYQNSQERSVHCVKALAMAS</sequence>
<feature type="region of interest" description="Disordered" evidence="8">
    <location>
        <begin position="1"/>
        <end position="20"/>
    </location>
</feature>
<dbReference type="Proteomes" id="UP001501699">
    <property type="component" value="Unassembled WGS sequence"/>
</dbReference>
<keyword evidence="1" id="KW-0808">Transferase</keyword>
<evidence type="ECO:0000256" key="2">
    <source>
        <dbReference type="ARBA" id="ARBA00022695"/>
    </source>
</evidence>
<dbReference type="Gene3D" id="1.10.3290.10">
    <property type="entry name" value="Fido-like domain"/>
    <property type="match status" value="1"/>
</dbReference>
<dbReference type="EMBL" id="BAABJA010000008">
    <property type="protein sequence ID" value="GAA4665054.1"/>
    <property type="molecule type" value="Genomic_DNA"/>
</dbReference>
<evidence type="ECO:0000259" key="9">
    <source>
        <dbReference type="PROSITE" id="PS51459"/>
    </source>
</evidence>
<comment type="caution">
    <text evidence="10">The sequence shown here is derived from an EMBL/GenBank/DDBJ whole genome shotgun (WGS) entry which is preliminary data.</text>
</comment>
<protein>
    <recommendedName>
        <fullName evidence="5">protein adenylyltransferase</fullName>
        <ecNumber evidence="5">2.7.7.108</ecNumber>
    </recommendedName>
</protein>
<evidence type="ECO:0000256" key="4">
    <source>
        <dbReference type="ARBA" id="ARBA00022840"/>
    </source>
</evidence>
<keyword evidence="4" id="KW-0067">ATP-binding</keyword>
<keyword evidence="11" id="KW-1185">Reference proteome</keyword>
<comment type="catalytic activity">
    <reaction evidence="6">
        <text>L-threonyl-[protein] + ATP = 3-O-(5'-adenylyl)-L-threonyl-[protein] + diphosphate</text>
        <dbReference type="Rhea" id="RHEA:54292"/>
        <dbReference type="Rhea" id="RHEA-COMP:11060"/>
        <dbReference type="Rhea" id="RHEA-COMP:13847"/>
        <dbReference type="ChEBI" id="CHEBI:30013"/>
        <dbReference type="ChEBI" id="CHEBI:30616"/>
        <dbReference type="ChEBI" id="CHEBI:33019"/>
        <dbReference type="ChEBI" id="CHEBI:138113"/>
        <dbReference type="EC" id="2.7.7.108"/>
    </reaction>
</comment>
<evidence type="ECO:0000256" key="7">
    <source>
        <dbReference type="ARBA" id="ARBA00048696"/>
    </source>
</evidence>
<keyword evidence="3" id="KW-0547">Nucleotide-binding</keyword>
<proteinExistence type="predicted"/>
<evidence type="ECO:0000313" key="10">
    <source>
        <dbReference type="EMBL" id="GAA4665054.1"/>
    </source>
</evidence>
<evidence type="ECO:0000256" key="6">
    <source>
        <dbReference type="ARBA" id="ARBA00047939"/>
    </source>
</evidence>
<evidence type="ECO:0000256" key="1">
    <source>
        <dbReference type="ARBA" id="ARBA00022679"/>
    </source>
</evidence>
<dbReference type="SUPFAM" id="SSF140931">
    <property type="entry name" value="Fic-like"/>
    <property type="match status" value="1"/>
</dbReference>
<evidence type="ECO:0000313" key="11">
    <source>
        <dbReference type="Proteomes" id="UP001501699"/>
    </source>
</evidence>
<gene>
    <name evidence="10" type="ORF">GCM10023262_12380</name>
</gene>
<dbReference type="InterPro" id="IPR003812">
    <property type="entry name" value="Fido"/>
</dbReference>
<name>A0ABP8VIQ6_9HYPH</name>
<reference evidence="11" key="1">
    <citation type="journal article" date="2019" name="Int. J. Syst. Evol. Microbiol.">
        <title>The Global Catalogue of Microorganisms (GCM) 10K type strain sequencing project: providing services to taxonomists for standard genome sequencing and annotation.</title>
        <authorList>
            <consortium name="The Broad Institute Genomics Platform"/>
            <consortium name="The Broad Institute Genome Sequencing Center for Infectious Disease"/>
            <person name="Wu L."/>
            <person name="Ma J."/>
        </authorList>
    </citation>
    <scope>NUCLEOTIDE SEQUENCE [LARGE SCALE GENOMIC DNA]</scope>
    <source>
        <strain evidence="11">JCM 17714</strain>
    </source>
</reference>
<dbReference type="PROSITE" id="PS51459">
    <property type="entry name" value="FIDO"/>
    <property type="match status" value="1"/>
</dbReference>
<accession>A0ABP8VIQ6</accession>
<dbReference type="RefSeq" id="WP_345119258.1">
    <property type="nucleotide sequence ID" value="NZ_BAABJA010000008.1"/>
</dbReference>